<name>A0ABY7FNY8_MYAAR</name>
<dbReference type="Proteomes" id="UP001164746">
    <property type="component" value="Chromosome 12"/>
</dbReference>
<proteinExistence type="predicted"/>
<evidence type="ECO:0000313" key="1">
    <source>
        <dbReference type="EMBL" id="WAR22446.1"/>
    </source>
</evidence>
<dbReference type="InterPro" id="IPR027417">
    <property type="entry name" value="P-loop_NTPase"/>
</dbReference>
<dbReference type="InterPro" id="IPR051363">
    <property type="entry name" value="RLR_Helicase"/>
</dbReference>
<dbReference type="Gene3D" id="3.40.50.300">
    <property type="entry name" value="P-loop containing nucleotide triphosphate hydrolases"/>
    <property type="match status" value="1"/>
</dbReference>
<keyword evidence="2" id="KW-1185">Reference proteome</keyword>
<evidence type="ECO:0000313" key="2">
    <source>
        <dbReference type="Proteomes" id="UP001164746"/>
    </source>
</evidence>
<protein>
    <submittedName>
        <fullName evidence="1">IFIH1-like protein</fullName>
    </submittedName>
</protein>
<organism evidence="1 2">
    <name type="scientific">Mya arenaria</name>
    <name type="common">Soft-shell clam</name>
    <dbReference type="NCBI Taxonomy" id="6604"/>
    <lineage>
        <taxon>Eukaryota</taxon>
        <taxon>Metazoa</taxon>
        <taxon>Spiralia</taxon>
        <taxon>Lophotrochozoa</taxon>
        <taxon>Mollusca</taxon>
        <taxon>Bivalvia</taxon>
        <taxon>Autobranchia</taxon>
        <taxon>Heteroconchia</taxon>
        <taxon>Euheterodonta</taxon>
        <taxon>Imparidentia</taxon>
        <taxon>Neoheterodontei</taxon>
        <taxon>Myida</taxon>
        <taxon>Myoidea</taxon>
        <taxon>Myidae</taxon>
        <taxon>Mya</taxon>
    </lineage>
</organism>
<dbReference type="SUPFAM" id="SSF52540">
    <property type="entry name" value="P-loop containing nucleoside triphosphate hydrolases"/>
    <property type="match status" value="1"/>
</dbReference>
<gene>
    <name evidence="1" type="ORF">MAR_016420</name>
</gene>
<dbReference type="EMBL" id="CP111023">
    <property type="protein sequence ID" value="WAR22446.1"/>
    <property type="molecule type" value="Genomic_DNA"/>
</dbReference>
<dbReference type="PANTHER" id="PTHR14074:SF16">
    <property type="entry name" value="ANTIVIRAL INNATE IMMUNE RESPONSE RECEPTOR RIG-I"/>
    <property type="match status" value="1"/>
</dbReference>
<dbReference type="PANTHER" id="PTHR14074">
    <property type="entry name" value="HELICASE WITH DEATH DOMAIN-RELATED"/>
    <property type="match status" value="1"/>
</dbReference>
<sequence>MVNSEEEFEMGIATDQDDLGTNIDDVDISLRGYQEELAKEGCEGKNVIVLAPTNSGKTRVACRIMQVIIM</sequence>
<reference evidence="1" key="1">
    <citation type="submission" date="2022-11" db="EMBL/GenBank/DDBJ databases">
        <title>Centuries of genome instability and evolution in soft-shell clam transmissible cancer (bioRxiv).</title>
        <authorList>
            <person name="Hart S.F.M."/>
            <person name="Yonemitsu M.A."/>
            <person name="Giersch R.M."/>
            <person name="Beal B.F."/>
            <person name="Arriagada G."/>
            <person name="Davis B.W."/>
            <person name="Ostrander E.A."/>
            <person name="Goff S.P."/>
            <person name="Metzger M.J."/>
        </authorList>
    </citation>
    <scope>NUCLEOTIDE SEQUENCE</scope>
    <source>
        <strain evidence="1">MELC-2E11</strain>
        <tissue evidence="1">Siphon/mantle</tissue>
    </source>
</reference>
<accession>A0ABY7FNY8</accession>